<proteinExistence type="predicted"/>
<evidence type="ECO:0000256" key="1">
    <source>
        <dbReference type="SAM" id="MobiDB-lite"/>
    </source>
</evidence>
<gene>
    <name evidence="3" type="ORF">Ae201684_007927</name>
</gene>
<evidence type="ECO:0008006" key="5">
    <source>
        <dbReference type="Google" id="ProtNLM"/>
    </source>
</evidence>
<evidence type="ECO:0000256" key="2">
    <source>
        <dbReference type="SAM" id="SignalP"/>
    </source>
</evidence>
<name>A0A6G0X6Q9_9STRA</name>
<protein>
    <recommendedName>
        <fullName evidence="5">Secreted protein</fullName>
    </recommendedName>
</protein>
<evidence type="ECO:0000313" key="3">
    <source>
        <dbReference type="EMBL" id="KAF0735608.1"/>
    </source>
</evidence>
<dbReference type="VEuPathDB" id="FungiDB:AeMF1_012718"/>
<organism evidence="3 4">
    <name type="scientific">Aphanomyces euteiches</name>
    <dbReference type="NCBI Taxonomy" id="100861"/>
    <lineage>
        <taxon>Eukaryota</taxon>
        <taxon>Sar</taxon>
        <taxon>Stramenopiles</taxon>
        <taxon>Oomycota</taxon>
        <taxon>Saprolegniomycetes</taxon>
        <taxon>Saprolegniales</taxon>
        <taxon>Verrucalvaceae</taxon>
        <taxon>Aphanomyces</taxon>
    </lineage>
</organism>
<sequence>MKTSFAVLALAAVVAADDKDACTIAIGKAVTPYFNNTAAVACAKVLSGTNMANVFLAGASSADQTKLLASADCNTWYTGLAAAVKAINPPCTYYVNDQPVYKTDAFNWTFAEFLQQNNAASQNATTTTPKVTTKAPPATNATNQTTTTAPSSIATPEPSSASPSVSSATSTTAAPTTTPKSSAASSAVAVTALAAALYMANN</sequence>
<dbReference type="Proteomes" id="UP000481153">
    <property type="component" value="Unassembled WGS sequence"/>
</dbReference>
<feature type="signal peptide" evidence="2">
    <location>
        <begin position="1"/>
        <end position="16"/>
    </location>
</feature>
<feature type="region of interest" description="Disordered" evidence="1">
    <location>
        <begin position="121"/>
        <end position="185"/>
    </location>
</feature>
<evidence type="ECO:0000313" key="4">
    <source>
        <dbReference type="Proteomes" id="UP000481153"/>
    </source>
</evidence>
<feature type="chain" id="PRO_5026225567" description="Secreted protein" evidence="2">
    <location>
        <begin position="17"/>
        <end position="202"/>
    </location>
</feature>
<dbReference type="AlphaFoldDB" id="A0A6G0X6Q9"/>
<keyword evidence="4" id="KW-1185">Reference proteome</keyword>
<dbReference type="EMBL" id="VJMJ01000094">
    <property type="protein sequence ID" value="KAF0735608.1"/>
    <property type="molecule type" value="Genomic_DNA"/>
</dbReference>
<reference evidence="3 4" key="1">
    <citation type="submission" date="2019-07" db="EMBL/GenBank/DDBJ databases">
        <title>Genomics analysis of Aphanomyces spp. identifies a new class of oomycete effector associated with host adaptation.</title>
        <authorList>
            <person name="Gaulin E."/>
        </authorList>
    </citation>
    <scope>NUCLEOTIDE SEQUENCE [LARGE SCALE GENOMIC DNA]</scope>
    <source>
        <strain evidence="3 4">ATCC 201684</strain>
    </source>
</reference>
<comment type="caution">
    <text evidence="3">The sequence shown here is derived from an EMBL/GenBank/DDBJ whole genome shotgun (WGS) entry which is preliminary data.</text>
</comment>
<accession>A0A6G0X6Q9</accession>
<keyword evidence="2" id="KW-0732">Signal</keyword>